<dbReference type="Pfam" id="PF00668">
    <property type="entry name" value="Condensation"/>
    <property type="match status" value="4"/>
</dbReference>
<dbReference type="Gene3D" id="3.40.50.980">
    <property type="match status" value="4"/>
</dbReference>
<dbReference type="GO" id="GO:0017000">
    <property type="term" value="P:antibiotic biosynthetic process"/>
    <property type="evidence" value="ECO:0007669"/>
    <property type="project" value="UniProtKB-KW"/>
</dbReference>
<dbReference type="PROSITE" id="PS50075">
    <property type="entry name" value="CARRIER"/>
    <property type="match status" value="4"/>
</dbReference>
<dbReference type="Pfam" id="PF00550">
    <property type="entry name" value="PP-binding"/>
    <property type="match status" value="4"/>
</dbReference>
<dbReference type="EMBL" id="CP000249">
    <property type="protein sequence ID" value="ABD11817.1"/>
    <property type="molecule type" value="Genomic_DNA"/>
</dbReference>
<dbReference type="InterPro" id="IPR042099">
    <property type="entry name" value="ANL_N_sf"/>
</dbReference>
<feature type="domain" description="Carrier" evidence="7">
    <location>
        <begin position="526"/>
        <end position="601"/>
    </location>
</feature>
<dbReference type="FunFam" id="2.30.38.10:FF:000001">
    <property type="entry name" value="Non-ribosomal peptide synthetase PvdI"/>
    <property type="match status" value="4"/>
</dbReference>
<proteinExistence type="inferred from homology"/>
<dbReference type="FunFam" id="3.30.300.30:FF:000010">
    <property type="entry name" value="Enterobactin synthetase component F"/>
    <property type="match status" value="3"/>
</dbReference>
<feature type="domain" description="Carrier" evidence="7">
    <location>
        <begin position="1594"/>
        <end position="1669"/>
    </location>
</feature>
<dbReference type="CDD" id="cd19534">
    <property type="entry name" value="E_NRPS"/>
    <property type="match status" value="1"/>
</dbReference>
<dbReference type="Gene3D" id="3.30.559.30">
    <property type="entry name" value="Nonribosomal peptide synthetase, condensation domain"/>
    <property type="match status" value="4"/>
</dbReference>
<reference evidence="8 9" key="1">
    <citation type="journal article" date="2007" name="Genome Res.">
        <title>Genome characteristics of facultatively symbiotic Frankia sp. strains reflect host range and host plant biogeography.</title>
        <authorList>
            <person name="Normand P."/>
            <person name="Lapierre P."/>
            <person name="Tisa L.S."/>
            <person name="Gogarten J.P."/>
            <person name="Alloisio N."/>
            <person name="Bagnarol E."/>
            <person name="Bassi C.A."/>
            <person name="Berry A.M."/>
            <person name="Bickhart D.M."/>
            <person name="Choisne N."/>
            <person name="Couloux A."/>
            <person name="Cournoyer B."/>
            <person name="Cruveiller S."/>
            <person name="Daubin V."/>
            <person name="Demange N."/>
            <person name="Francino M.P."/>
            <person name="Goltsman E."/>
            <person name="Huang Y."/>
            <person name="Kopp O.R."/>
            <person name="Labarre L."/>
            <person name="Lapidus A."/>
            <person name="Lavire C."/>
            <person name="Marechal J."/>
            <person name="Martinez M."/>
            <person name="Mastronunzio J.E."/>
            <person name="Mullin B.C."/>
            <person name="Niemann J."/>
            <person name="Pujic P."/>
            <person name="Rawnsley T."/>
            <person name="Rouy Z."/>
            <person name="Schenowitz C."/>
            <person name="Sellstedt A."/>
            <person name="Tavares F."/>
            <person name="Tomkins J.P."/>
            <person name="Vallenet D."/>
            <person name="Valverde C."/>
            <person name="Wall L.G."/>
            <person name="Wang Y."/>
            <person name="Medigue C."/>
            <person name="Benson D.R."/>
        </authorList>
    </citation>
    <scope>NUCLEOTIDE SEQUENCE [LARGE SCALE GENOMIC DNA]</scope>
    <source>
        <strain evidence="9">DSM 45818 / CECT 9043 / CcI3</strain>
    </source>
</reference>
<dbReference type="InterPro" id="IPR006162">
    <property type="entry name" value="Ppantetheine_attach_site"/>
</dbReference>
<dbReference type="InterPro" id="IPR020806">
    <property type="entry name" value="PKS_PP-bd"/>
</dbReference>
<dbReference type="InterPro" id="IPR010060">
    <property type="entry name" value="NRPS_synth"/>
</dbReference>
<dbReference type="Gene3D" id="3.40.50.12780">
    <property type="entry name" value="N-terminal domain of ligase-like"/>
    <property type="match status" value="2"/>
</dbReference>
<evidence type="ECO:0000256" key="4">
    <source>
        <dbReference type="ARBA" id="ARBA00022553"/>
    </source>
</evidence>
<keyword evidence="6" id="KW-0045">Antibiotic biosynthesis</keyword>
<dbReference type="Pfam" id="PF00501">
    <property type="entry name" value="AMP-binding"/>
    <property type="match status" value="4"/>
</dbReference>
<dbReference type="FunFam" id="3.40.50.12780:FF:000012">
    <property type="entry name" value="Non-ribosomal peptide synthetase"/>
    <property type="match status" value="2"/>
</dbReference>
<dbReference type="PhylomeDB" id="Q2JA75"/>
<dbReference type="Proteomes" id="UP000001937">
    <property type="component" value="Chromosome"/>
</dbReference>
<feature type="domain" description="Carrier" evidence="7">
    <location>
        <begin position="2640"/>
        <end position="2715"/>
    </location>
</feature>
<dbReference type="FunFam" id="1.10.1200.10:FF:000005">
    <property type="entry name" value="Nonribosomal peptide synthetase 1"/>
    <property type="match status" value="1"/>
</dbReference>
<dbReference type="GO" id="GO:0044550">
    <property type="term" value="P:secondary metabolite biosynthetic process"/>
    <property type="evidence" value="ECO:0007669"/>
    <property type="project" value="UniProtKB-ARBA"/>
</dbReference>
<comment type="cofactor">
    <cofactor evidence="1">
        <name>pantetheine 4'-phosphate</name>
        <dbReference type="ChEBI" id="CHEBI:47942"/>
    </cofactor>
</comment>
<dbReference type="InterPro" id="IPR023213">
    <property type="entry name" value="CAT-like_dom_sf"/>
</dbReference>
<dbReference type="CDD" id="cd19540">
    <property type="entry name" value="LCL_NRPS-like"/>
    <property type="match status" value="3"/>
</dbReference>
<dbReference type="NCBIfam" id="TIGR01733">
    <property type="entry name" value="AA-adenyl-dom"/>
    <property type="match status" value="4"/>
</dbReference>
<sequence length="4290" mass="453834">MPGTADLTLPEMFQAQVVARPDAVAVVCEDVRLTYAELDAAVNRLARLLVGLGVGPERIVAVALPRSVEMVVALLAVLKAGAAYLPVDPEYPAARQAFMLADAAPVVTLGTARTVGALPEHGAVRVVVDAPDTVRVLAGLPGTAVRDAERVRSLRPGHPAYVIYTSGSTGTPKGVLIPQRNVAALIETAGRVYGLGADDVWSLFHSYAFDFSVWEMFGALLLGGRVVVVAHSVSRSPREFVELLSRTGVTVLSQTPSAFYQVIGELAAAGVGSSLRYVVFGGEALEPARLRQWYDRYPGDVPVLVNMYGITETTVHVTHIALDRERVVAGTGSVVGGPLPGVRTYVLDEFLRPVPPGVVGELYVAGAGLARGYLNRPALTGERFVACPFGGSGERMYRTGDLARWTGDGGLVFAGRADAQVKIRGFRIEPGEIEAVLSGHPAVDQVAVLAREDQPDRKRLVAYVVPASGTGFDPGELREFVAGRLPEYMVPAVVVEVAELPLTANGKLDRAALPAPDFGALATGRGPRTAVEERLCALFAEVLDLARVGADDGFFDLGGDSLLAMRLIARVQAELNVGMDIRALFAEPTPAGVAGLVGEGGAARAALVPRPRPDVIPLSYGQARMWFLNRLQEGSAVYNTPYALNLSGDLDRSALQAALTDVVRRHEALRTVLPDTDGVPRQQILREDPELVIVFAAAEELPGLLAAEAGRGFDVGREPPLRARLFALSEREHVLSLVIHHVATDAWSMSVLARDLPTAYAARSRGQAPSWEPLPVQYADFAMWQRDLLGDESDPDSLISEQLAYWREALADLPAELALPADRPRPAVASFTGGEVPIRISPAVHARLTDLVRGGRGTLFMVVQSAIAVLLSRLGAGTDIPIGAPVAGRGDTALDDLIGFFVNTLLLRTDVSGDPSFEELLARVRERNLAAYAHQDVPFERLAEEFRGRARHPVFQVLLAFQNVPLDTPWELPGLTVRPVQGDGDAVEFDLSFSLEERRTAAGTPAGIEGVVRYSADLFDRSTVRRLAERLLGVLERVAADPTLRVSQVPVLGADERHRVLQEWNDTGAAVADGTLTGAFAARVAECPDAVAVLDRYVTLTHTHPDTAANWVAQDRYVTLTYARLDTAANRVARDLVAAGVRSGDRVGVVMERSVELVAVLVGVVKVGAAYVPVDVEWPVVRVGRVLAEAGVRVVVADDWAPDLPESVGVVWAGGWVDGEGECGPPAVRVGADDVAYVMYTSGSTGVPKGVAVTHAGVVGLAADRCWSREVHGRVLFHASHAFDASTWELWVALLSGGQVVVAPAGRVDAGVLKGLISDFGPTVVHVTAGLFAAVAEEAPGCFVGVREVVTGGDVVSAAAVVRVVEACPGVVVRQLYGPTEVTVCATVFEVRPGDEVASVVPIGRPMDNTRVFVLDRFLQPVPPGVTGELYVAGVGLARGYFGRPGLTGERFVACPFSGSGERMYRTGDLGRWTGEGQLVFAGRADAQVKIRGFRIEPGEVEAVLVMHPGVSQGAVIARADQPGQKRLVAYVVASDGETLDTVQIRDFVAGLLPDHMIPSAVVVLDALPLTANGKVDRAALPAPDFAGLVTGREPRTSVEESLCTLFAEVLRLERVGADDDFFDLGGDSLLAMQLIARIRNLLRTALTIGELMAEPTPAGVATLVRAGGDPAADEPVLAPVQRPEAVPLSFGQARMWFLNRLEDGEALYNIPVQLRLRGDLDRTALWAALGDVVTRHESLRTVFPDPDGIPRQQILTAEAARPTPVVVPTDEDELPSRLTAEATRGFDVSRDLPVRATLFAVPDGSHVLSLVVHHIAADGWSMGVFARDLATAYAARRNGQAPPWAPLPVQYADYSIWQREVAAGEDRSDAHLAYWRQALADLPAELNLPVDRPRPALPGFQAGSVPIRLGARTHARLADVARGQAATLFMAVQAAVALLLSKLGAGSDIPLGTAVAGQGNAALDDLIGFFINTLVLRTDVGGDPTFVELVGRVREGDLAAFAHQDVPFERLVEEFHPARSLARHPLFQVMLGFRSTPQREWHLAGLDTQVMPSQAATAKFDLSFDLAEYRDEAGAAAGIDGELHYSADLFDRRTAEDLVVRLVRVVEAVADDPHLRVSQVDVLDDAERARIVGEWNDTGVPLGHTRLTAAFDAQVAARPDAVAVAAGDVRLSYARLAQAADRVAHRLAVAGVQPGDLVGVALERSAELVAVLIGVLRAGAAYVPVDLEWPSARVAQVLAGTGVVVASAGFAAPPGVGVVPVGDWVLSGPPLTPPYVVAGHGDLAYVMYTSGSTGVPKGVAVTHAGVVSLAADRHWSGGADQRVLFHAPHAFDASTWELWVPLLAGGQVVIAPPGPLDAAGLAELISGAGLTAVHVTAGLLAALAEEDPGCFAGLPELLTGGDVVSATAVARVAAACPDTVVRHLYGPTEITMCATVFDIRPGEEVPGPLPIGHPLDNTRTYVLDDLLQPVPPGVVGELYLAGPGLARGYWARAGLTGERFVACPFSGSGERMYRSGDLVRWTAAGELVFVGRADTQLKIRGFRVEVGEVEAVLAVFPGVTRVVVVAREDRPGHRYLVGYVVPGDVDGRAVREFAAERLPEYLVPAGVVALPALPVTPNGKLDRGALPAPDFGGLVTGGAPRTAVEEVLCSLFAEVLRLDRVGVDDGFFELGGDSLLAMRLIARIRETLDVEVNIRKLFVTPTPAGVARLLDGGGRPRAALVRAVRPAVVPLSYGQTRMWFLNRLEGGAAVYNIPLVLRLRGDLDVAALRAALGDVALRHESLRTIFPDVGGTPQSRILTGEAGSPVLSVVEVAAEDVPLLLRAEVGRGFDVGRELPWRVSLFVVSAREHVLVVVVHHIAADGWSMGVLGRDLSAAYAARLSGRAPSWVGLPVQYADYALWQRAVLGSESDPGSLLSAQLGYWRSALAGLPVELVLPVDRPRPAVASYRGGAVPVRVGAGVHGRLVEVARAGQATLFMVVQAAVAVLLSRLGAGVDIPVGTAVAGRGAAALDDLVGFFVNTLVLRVGLGGDPSFAEVVGRVREVDLAAYAHQDVPFERLVEEVQPVRSLARHPLFQVMLTFQNAPRTSGWELPGLVVERHGSGEIETAKFDLSLALTEHRDAEGGAAGLAGVLEYSADLFDRSTAEGLVGRLVRLLEVVGADPGLRLSQVDVLADGEYDLVVRAWNGSAVGGSAVGGSAVGVSARTLPEMFQAQVVARPDAVAVVCEDVRLTYAELDAAVNRLARLLVGLGVGPERIVAVALPRSVEMVVALLAVLKAGAAYLPVDPEYPAARQAFMLADAAPVVTLGTARTVGALPEHGAVRVVVDAPDTVRVLAGLPGTAVRDAERVRSLRPGHPAYVIYTSGSTGTPKGVLIPQRNVAALIETAGRVYGLGADDVWSLFHSYAFDFSVWEMFGALLLGGRVVVVAHSVSRSPREFVELLSRTGVTVLSQTPSAFYQVIGELAAAGVGSSLRYVVFGGEALEPARLRQWYDRYPGDVPVLVNMYGITETTVHVTHIALDRERVVAGTGSVVGGPLPGVRTYVLDEFLRPVPPGVVGELYVAGAGLARGYLNRPALTGERFVACPFGGSGERMYRTGDLARWTGDGGLVFAGRADAQVKIRGFRIEPGEIEAVLSGHPAVDQVAVVMREDQPGHRHLVAYLAGTAGTAGTAGDGSDLRDFAAGLLPDYMVPSAVVLLDALPLTVNGKLDRDALPAPDFAGLAGGREPRTPVEEALCALFAELLHLEYVGADDSFFDLGGDSIMSMQLVARARRAGMVITPRQVFEDKTPARLALVAESRPAGPAVDDLAVGEVPLIPVMRWVAERTGLRRFSQSVLTIVPAGLGEGRLVTAVQALVDRHDALRARLVCPGPDVASWRLDIPPPGLDASSSVHRVDAAGLTGPELTSLVAAVGRSAARRLDPEAGVMLQVVWLDRGPDAPGRVLLVAHHLVVDGVSWRVLLPDLAAACTGASLEPVGTSFRRWAGLLAGSADDPARVAELPGWQRLLADPEPPLGGRPLDPARDTVSSVRRVSVPVPRDVTAALLTTVPAVFHAGIDDVLLTGLSLAVTEWRGVPGPVLVDVEGHGREPLADDVDLSRTVGWFTSVHPVRLDPGRVDFAEVRAGGDAAGVVIKRVKEQVRAVPGDGLGFGVLRYLNVVTGPALAAPPVPQIGFNYLGRFTTSARQEEWQPVALGGDMPERMPVAHALEADGIVEDGPDGPELTVSLSWPAGLLEPDAVRELTDGWVAMLTGLAAQAGRPGAGGHSPSDFPLLSLAQQQLEELEAEIAMED</sequence>
<dbReference type="InterPro" id="IPR045851">
    <property type="entry name" value="AMP-bd_C_sf"/>
</dbReference>
<keyword evidence="3" id="KW-0596">Phosphopantetheine</keyword>
<dbReference type="GO" id="GO:0072330">
    <property type="term" value="P:monocarboxylic acid biosynthetic process"/>
    <property type="evidence" value="ECO:0007669"/>
    <property type="project" value="UniProtKB-ARBA"/>
</dbReference>
<keyword evidence="9" id="KW-1185">Reference proteome</keyword>
<dbReference type="InterPro" id="IPR010071">
    <property type="entry name" value="AA_adenyl_dom"/>
</dbReference>
<evidence type="ECO:0000313" key="8">
    <source>
        <dbReference type="EMBL" id="ABD11817.1"/>
    </source>
</evidence>
<dbReference type="InterPro" id="IPR001242">
    <property type="entry name" value="Condensation_dom"/>
</dbReference>
<dbReference type="CDD" id="cd12117">
    <property type="entry name" value="A_NRPS_Srf_like"/>
    <property type="match status" value="2"/>
</dbReference>
<dbReference type="GO" id="GO:0031177">
    <property type="term" value="F:phosphopantetheine binding"/>
    <property type="evidence" value="ECO:0007669"/>
    <property type="project" value="InterPro"/>
</dbReference>
<dbReference type="PANTHER" id="PTHR45527">
    <property type="entry name" value="NONRIBOSOMAL PEPTIDE SYNTHETASE"/>
    <property type="match status" value="1"/>
</dbReference>
<dbReference type="PROSITE" id="PS00012">
    <property type="entry name" value="PHOSPHOPANTETHEINE"/>
    <property type="match status" value="4"/>
</dbReference>
<dbReference type="CDD" id="cd17643">
    <property type="entry name" value="A_NRPS_Cytc1-like"/>
    <property type="match status" value="2"/>
</dbReference>
<dbReference type="Pfam" id="PF13193">
    <property type="entry name" value="AMP-binding_C"/>
    <property type="match status" value="4"/>
</dbReference>
<evidence type="ECO:0000256" key="1">
    <source>
        <dbReference type="ARBA" id="ARBA00001957"/>
    </source>
</evidence>
<feature type="domain" description="Carrier" evidence="7">
    <location>
        <begin position="3727"/>
        <end position="3801"/>
    </location>
</feature>
<keyword evidence="4" id="KW-0597">Phosphoprotein</keyword>
<evidence type="ECO:0000256" key="5">
    <source>
        <dbReference type="ARBA" id="ARBA00022737"/>
    </source>
</evidence>
<dbReference type="NCBIfam" id="TIGR01720">
    <property type="entry name" value="NRPS-para261"/>
    <property type="match status" value="1"/>
</dbReference>
<dbReference type="Gene3D" id="1.10.1200.10">
    <property type="entry name" value="ACP-like"/>
    <property type="match status" value="4"/>
</dbReference>
<gene>
    <name evidence="8" type="ordered locus">Francci3_2450</name>
</gene>
<dbReference type="GO" id="GO:0008610">
    <property type="term" value="P:lipid biosynthetic process"/>
    <property type="evidence" value="ECO:0007669"/>
    <property type="project" value="UniProtKB-ARBA"/>
</dbReference>
<organism evidence="8 9">
    <name type="scientific">Frankia casuarinae (strain DSM 45818 / CECT 9043 / HFP020203 / CcI3)</name>
    <dbReference type="NCBI Taxonomy" id="106370"/>
    <lineage>
        <taxon>Bacteria</taxon>
        <taxon>Bacillati</taxon>
        <taxon>Actinomycetota</taxon>
        <taxon>Actinomycetes</taxon>
        <taxon>Frankiales</taxon>
        <taxon>Frankiaceae</taxon>
        <taxon>Frankia</taxon>
    </lineage>
</organism>
<dbReference type="SUPFAM" id="SSF52777">
    <property type="entry name" value="CoA-dependent acyltransferases"/>
    <property type="match status" value="8"/>
</dbReference>
<dbReference type="InterPro" id="IPR020845">
    <property type="entry name" value="AMP-binding_CS"/>
</dbReference>
<protein>
    <submittedName>
        <fullName evidence="8">Amino acid adenylation</fullName>
    </submittedName>
</protein>
<dbReference type="GO" id="GO:0005829">
    <property type="term" value="C:cytosol"/>
    <property type="evidence" value="ECO:0007669"/>
    <property type="project" value="TreeGrafter"/>
</dbReference>
<dbReference type="FunFam" id="3.40.50.980:FF:000001">
    <property type="entry name" value="Non-ribosomal peptide synthetase"/>
    <property type="match status" value="2"/>
</dbReference>
<keyword evidence="5" id="KW-0677">Repeat</keyword>
<dbReference type="STRING" id="106370.Francci3_2450"/>
<dbReference type="OrthoDB" id="4506464at2"/>
<name>Q2JA75_FRACC</name>
<dbReference type="InterPro" id="IPR000873">
    <property type="entry name" value="AMP-dep_synth/lig_dom"/>
</dbReference>
<dbReference type="InterPro" id="IPR009081">
    <property type="entry name" value="PP-bd_ACP"/>
</dbReference>
<evidence type="ECO:0000313" key="9">
    <source>
        <dbReference type="Proteomes" id="UP000001937"/>
    </source>
</evidence>
<dbReference type="KEGG" id="fra:Francci3_2450"/>
<evidence type="ECO:0000256" key="3">
    <source>
        <dbReference type="ARBA" id="ARBA00022450"/>
    </source>
</evidence>
<dbReference type="GO" id="GO:0003824">
    <property type="term" value="F:catalytic activity"/>
    <property type="evidence" value="ECO:0007669"/>
    <property type="project" value="InterPro"/>
</dbReference>
<dbReference type="InterPro" id="IPR036736">
    <property type="entry name" value="ACP-like_sf"/>
</dbReference>
<dbReference type="SUPFAM" id="SSF56801">
    <property type="entry name" value="Acetyl-CoA synthetase-like"/>
    <property type="match status" value="4"/>
</dbReference>
<comment type="similarity">
    <text evidence="2">Belongs to the ATP-dependent AMP-binding enzyme family.</text>
</comment>
<evidence type="ECO:0000259" key="7">
    <source>
        <dbReference type="PROSITE" id="PS50075"/>
    </source>
</evidence>
<dbReference type="NCBIfam" id="NF003417">
    <property type="entry name" value="PRK04813.1"/>
    <property type="match status" value="4"/>
</dbReference>
<dbReference type="InterPro" id="IPR025110">
    <property type="entry name" value="AMP-bd_C"/>
</dbReference>
<dbReference type="Gene3D" id="3.30.300.30">
    <property type="match status" value="4"/>
</dbReference>
<dbReference type="PROSITE" id="PS00455">
    <property type="entry name" value="AMP_BINDING"/>
    <property type="match status" value="4"/>
</dbReference>
<dbReference type="FunFam" id="1.10.1200.10:FF:000016">
    <property type="entry name" value="Non-ribosomal peptide synthase"/>
    <property type="match status" value="3"/>
</dbReference>
<dbReference type="Gene3D" id="2.30.38.10">
    <property type="entry name" value="Luciferase, Domain 3"/>
    <property type="match status" value="2"/>
</dbReference>
<dbReference type="Gene3D" id="3.30.559.10">
    <property type="entry name" value="Chloramphenicol acetyltransferase-like domain"/>
    <property type="match status" value="4"/>
</dbReference>
<dbReference type="PANTHER" id="PTHR45527:SF1">
    <property type="entry name" value="FATTY ACID SYNTHASE"/>
    <property type="match status" value="1"/>
</dbReference>
<dbReference type="SUPFAM" id="SSF47336">
    <property type="entry name" value="ACP-like"/>
    <property type="match status" value="4"/>
</dbReference>
<dbReference type="GO" id="GO:0043041">
    <property type="term" value="P:amino acid activation for nonribosomal peptide biosynthetic process"/>
    <property type="evidence" value="ECO:0007669"/>
    <property type="project" value="TreeGrafter"/>
</dbReference>
<evidence type="ECO:0000256" key="2">
    <source>
        <dbReference type="ARBA" id="ARBA00006432"/>
    </source>
</evidence>
<evidence type="ECO:0000256" key="6">
    <source>
        <dbReference type="ARBA" id="ARBA00023194"/>
    </source>
</evidence>
<dbReference type="SMART" id="SM00823">
    <property type="entry name" value="PKS_PP"/>
    <property type="match status" value="4"/>
</dbReference>
<dbReference type="HOGENOM" id="CLU_000022_0_8_11"/>
<accession>Q2JA75</accession>
<dbReference type="eggNOG" id="COG1020">
    <property type="taxonomic scope" value="Bacteria"/>
</dbReference>